<evidence type="ECO:0000313" key="3">
    <source>
        <dbReference type="Proteomes" id="UP000322165"/>
    </source>
</evidence>
<sequence length="119" mass="13149">MNQPSTDYRRAKRRKVGFSVDVTDTMTGEVVGKLSNLSETGMLLVLGRPLVDDALYQMRFLLPVEGGGMRSIEVGAHELWSDDAAAPGQVWTGFRFIDVAPDDVAFIREWVDAPGSQYV</sequence>
<proteinExistence type="predicted"/>
<evidence type="ECO:0000313" key="2">
    <source>
        <dbReference type="EMBL" id="KAA2285330.1"/>
    </source>
</evidence>
<gene>
    <name evidence="2" type="ORF">F0415_05275</name>
</gene>
<feature type="domain" description="PilZ" evidence="1">
    <location>
        <begin position="9"/>
        <end position="111"/>
    </location>
</feature>
<comment type="caution">
    <text evidence="2">The sequence shown here is derived from an EMBL/GenBank/DDBJ whole genome shotgun (WGS) entry which is preliminary data.</text>
</comment>
<dbReference type="Proteomes" id="UP000322165">
    <property type="component" value="Unassembled WGS sequence"/>
</dbReference>
<keyword evidence="3" id="KW-1185">Reference proteome</keyword>
<dbReference type="RefSeq" id="WP_149860155.1">
    <property type="nucleotide sequence ID" value="NZ_VUOD01000003.1"/>
</dbReference>
<name>A0A5B2ZDP3_9GAMM</name>
<dbReference type="Pfam" id="PF07238">
    <property type="entry name" value="PilZ"/>
    <property type="match status" value="1"/>
</dbReference>
<organism evidence="2 3">
    <name type="scientific">Arenimonas fontis</name>
    <dbReference type="NCBI Taxonomy" id="2608255"/>
    <lineage>
        <taxon>Bacteria</taxon>
        <taxon>Pseudomonadati</taxon>
        <taxon>Pseudomonadota</taxon>
        <taxon>Gammaproteobacteria</taxon>
        <taxon>Lysobacterales</taxon>
        <taxon>Lysobacteraceae</taxon>
        <taxon>Arenimonas</taxon>
    </lineage>
</organism>
<protein>
    <submittedName>
        <fullName evidence="2">PilZ domain-containing protein</fullName>
    </submittedName>
</protein>
<reference evidence="2 3" key="1">
    <citation type="submission" date="2019-09" db="EMBL/GenBank/DDBJ databases">
        <title>Arenimonas chukotkensis sp. nov., a bacterium isolated from Chukotka hot spring, Arctic region, Russia.</title>
        <authorList>
            <person name="Zayulina K.S."/>
            <person name="Prokofeva M.I."/>
            <person name="Elcheninov A.G."/>
            <person name="Novikov A."/>
            <person name="Kochetkova T.V."/>
            <person name="Kublanov I.V."/>
        </authorList>
    </citation>
    <scope>NUCLEOTIDE SEQUENCE [LARGE SCALE GENOMIC DNA]</scope>
    <source>
        <strain evidence="2 3">3729k</strain>
    </source>
</reference>
<dbReference type="EMBL" id="VUOD01000003">
    <property type="protein sequence ID" value="KAA2285330.1"/>
    <property type="molecule type" value="Genomic_DNA"/>
</dbReference>
<dbReference type="Gene3D" id="2.40.10.220">
    <property type="entry name" value="predicted glycosyltransferase like domains"/>
    <property type="match status" value="1"/>
</dbReference>
<evidence type="ECO:0000259" key="1">
    <source>
        <dbReference type="Pfam" id="PF07238"/>
    </source>
</evidence>
<dbReference type="AlphaFoldDB" id="A0A5B2ZDP3"/>
<accession>A0A5B2ZDP3</accession>
<dbReference type="GO" id="GO:0035438">
    <property type="term" value="F:cyclic-di-GMP binding"/>
    <property type="evidence" value="ECO:0007669"/>
    <property type="project" value="InterPro"/>
</dbReference>
<dbReference type="InterPro" id="IPR009875">
    <property type="entry name" value="PilZ_domain"/>
</dbReference>
<reference evidence="2 3" key="2">
    <citation type="submission" date="2019-09" db="EMBL/GenBank/DDBJ databases">
        <authorList>
            <person name="Mazur A."/>
        </authorList>
    </citation>
    <scope>NUCLEOTIDE SEQUENCE [LARGE SCALE GENOMIC DNA]</scope>
    <source>
        <strain evidence="2 3">3729k</strain>
    </source>
</reference>